<reference evidence="2 3" key="1">
    <citation type="submission" date="2012-02" db="EMBL/GenBank/DDBJ databases">
        <title>Whole genome shotgun sequence of Mobilicoccus pelagius NBRC 104925.</title>
        <authorList>
            <person name="Yoshida Y."/>
            <person name="Hosoyama A."/>
            <person name="Tsuchikane K."/>
            <person name="Katsumata H."/>
            <person name="Yamazaki S."/>
            <person name="Fujita N."/>
        </authorList>
    </citation>
    <scope>NUCLEOTIDE SEQUENCE [LARGE SCALE GENOMIC DNA]</scope>
    <source>
        <strain evidence="2 3">NBRC 104925</strain>
    </source>
</reference>
<dbReference type="EMBL" id="BAFE01000009">
    <property type="protein sequence ID" value="GAB47371.1"/>
    <property type="molecule type" value="Genomic_DNA"/>
</dbReference>
<dbReference type="AlphaFoldDB" id="H5UNR3"/>
<name>H5UNR3_9MICO</name>
<dbReference type="STRING" id="1089455.MOPEL_009_00610"/>
<feature type="region of interest" description="Disordered" evidence="1">
    <location>
        <begin position="1"/>
        <end position="71"/>
    </location>
</feature>
<evidence type="ECO:0000313" key="3">
    <source>
        <dbReference type="Proteomes" id="UP000004367"/>
    </source>
</evidence>
<proteinExistence type="predicted"/>
<evidence type="ECO:0000313" key="2">
    <source>
        <dbReference type="EMBL" id="GAB47371.1"/>
    </source>
</evidence>
<comment type="caution">
    <text evidence="2">The sequence shown here is derived from an EMBL/GenBank/DDBJ whole genome shotgun (WGS) entry which is preliminary data.</text>
</comment>
<organism evidence="2 3">
    <name type="scientific">Mobilicoccus pelagius NBRC 104925</name>
    <dbReference type="NCBI Taxonomy" id="1089455"/>
    <lineage>
        <taxon>Bacteria</taxon>
        <taxon>Bacillati</taxon>
        <taxon>Actinomycetota</taxon>
        <taxon>Actinomycetes</taxon>
        <taxon>Micrococcales</taxon>
        <taxon>Dermatophilaceae</taxon>
        <taxon>Mobilicoccus</taxon>
    </lineage>
</organism>
<keyword evidence="3" id="KW-1185">Reference proteome</keyword>
<gene>
    <name evidence="2" type="ORF">MOPEL_009_00610</name>
</gene>
<accession>H5UNR3</accession>
<protein>
    <submittedName>
        <fullName evidence="2">Uncharacterized protein</fullName>
    </submittedName>
</protein>
<dbReference type="Proteomes" id="UP000004367">
    <property type="component" value="Unassembled WGS sequence"/>
</dbReference>
<sequence>MGVTIAVRRRPKTGDDMGDTVTPPTGRLTTDVDDRAPHRTGRGQRGRAAGVPRVETGADMRNAALPARGFE</sequence>
<evidence type="ECO:0000256" key="1">
    <source>
        <dbReference type="SAM" id="MobiDB-lite"/>
    </source>
</evidence>